<dbReference type="SMART" id="SM00343">
    <property type="entry name" value="ZnF_C2HC"/>
    <property type="match status" value="2"/>
</dbReference>
<reference evidence="3" key="2">
    <citation type="submission" date="2020-03" db="EMBL/GenBank/DDBJ databases">
        <title>Walnut 2.0.</title>
        <authorList>
            <person name="Marrano A."/>
            <person name="Britton M."/>
            <person name="Zimin A.V."/>
            <person name="Zaini P.A."/>
            <person name="Workman R."/>
            <person name="Puiu D."/>
            <person name="Bianco L."/>
            <person name="Allen B.J."/>
            <person name="Troggio M."/>
            <person name="Leslie C.A."/>
            <person name="Timp W."/>
            <person name="Dendekar A."/>
            <person name="Salzberg S.L."/>
            <person name="Neale D.B."/>
        </authorList>
    </citation>
    <scope>NUCLEOTIDE SEQUENCE</scope>
    <source>
        <tissue evidence="3">Leaves</tissue>
    </source>
</reference>
<dbReference type="GO" id="GO:0003676">
    <property type="term" value="F:nucleic acid binding"/>
    <property type="evidence" value="ECO:0007669"/>
    <property type="project" value="InterPro"/>
</dbReference>
<dbReference type="PROSITE" id="PS50158">
    <property type="entry name" value="ZF_CCHC"/>
    <property type="match status" value="1"/>
</dbReference>
<reference evidence="3" key="1">
    <citation type="submission" date="2015-10" db="EMBL/GenBank/DDBJ databases">
        <authorList>
            <person name="Martinez-Garcia P.J."/>
            <person name="Crepeau M.W."/>
            <person name="Puiu D."/>
            <person name="Gonzalez-Ibeas D."/>
            <person name="Whalen J."/>
            <person name="Stevens K."/>
            <person name="Paul R."/>
            <person name="Butterfield T."/>
            <person name="Britton M."/>
            <person name="Reagan R."/>
            <person name="Chakraborty S."/>
            <person name="Walawage S.L."/>
            <person name="Vasquez-Gross H.A."/>
            <person name="Cardeno C."/>
            <person name="Famula R."/>
            <person name="Pratt K."/>
            <person name="Kuruganti S."/>
            <person name="Aradhya M.K."/>
            <person name="Leslie C.A."/>
            <person name="Dandekar A.M."/>
            <person name="Salzberg S.L."/>
            <person name="Wegrzyn J.L."/>
            <person name="Langley C.H."/>
            <person name="Neale D.B."/>
        </authorList>
    </citation>
    <scope>NUCLEOTIDE SEQUENCE</scope>
    <source>
        <tissue evidence="3">Leaves</tissue>
    </source>
</reference>
<dbReference type="Gene3D" id="4.10.60.10">
    <property type="entry name" value="Zinc finger, CCHC-type"/>
    <property type="match status" value="2"/>
</dbReference>
<evidence type="ECO:0000259" key="2">
    <source>
        <dbReference type="PROSITE" id="PS50158"/>
    </source>
</evidence>
<organism evidence="3 4">
    <name type="scientific">Juglans regia</name>
    <name type="common">English walnut</name>
    <dbReference type="NCBI Taxonomy" id="51240"/>
    <lineage>
        <taxon>Eukaryota</taxon>
        <taxon>Viridiplantae</taxon>
        <taxon>Streptophyta</taxon>
        <taxon>Embryophyta</taxon>
        <taxon>Tracheophyta</taxon>
        <taxon>Spermatophyta</taxon>
        <taxon>Magnoliopsida</taxon>
        <taxon>eudicotyledons</taxon>
        <taxon>Gunneridae</taxon>
        <taxon>Pentapetalae</taxon>
        <taxon>rosids</taxon>
        <taxon>fabids</taxon>
        <taxon>Fagales</taxon>
        <taxon>Juglandaceae</taxon>
        <taxon>Juglans</taxon>
    </lineage>
</organism>
<keyword evidence="1" id="KW-0862">Zinc</keyword>
<gene>
    <name evidence="3" type="ORF">F2P56_024578</name>
</gene>
<dbReference type="SUPFAM" id="SSF57756">
    <property type="entry name" value="Retrovirus zinc finger-like domains"/>
    <property type="match status" value="1"/>
</dbReference>
<dbReference type="EMBL" id="LIHL02000011">
    <property type="protein sequence ID" value="KAF5454951.1"/>
    <property type="molecule type" value="Genomic_DNA"/>
</dbReference>
<dbReference type="Gramene" id="Jr11_11780_p1">
    <property type="protein sequence ID" value="cds.Jr11_11780_p1"/>
    <property type="gene ID" value="Jr11_11780"/>
</dbReference>
<sequence>MEQARVASNTVSVAYATHGKGKGRDMSTTQCYSCKKYGHIAPHCPHKLCNYYKQPGHIIKECPIRPSRSNKAYHAAVTSGVLQSAIPVASAGTSTVALQPPTPFLTREMMQEMIVSAFSAFGLQDVRAVDGKGA</sequence>
<accession>A0A833T9D1</accession>
<dbReference type="GO" id="GO:0008270">
    <property type="term" value="F:zinc ion binding"/>
    <property type="evidence" value="ECO:0007669"/>
    <property type="project" value="UniProtKB-KW"/>
</dbReference>
<comment type="caution">
    <text evidence="3">The sequence shown here is derived from an EMBL/GenBank/DDBJ whole genome shotgun (WGS) entry which is preliminary data.</text>
</comment>
<evidence type="ECO:0000256" key="1">
    <source>
        <dbReference type="PROSITE-ProRule" id="PRU00047"/>
    </source>
</evidence>
<dbReference type="InterPro" id="IPR001878">
    <property type="entry name" value="Znf_CCHC"/>
</dbReference>
<evidence type="ECO:0000313" key="4">
    <source>
        <dbReference type="Proteomes" id="UP000619265"/>
    </source>
</evidence>
<dbReference type="Proteomes" id="UP000619265">
    <property type="component" value="Unassembled WGS sequence"/>
</dbReference>
<evidence type="ECO:0000313" key="3">
    <source>
        <dbReference type="EMBL" id="KAF5454951.1"/>
    </source>
</evidence>
<protein>
    <recommendedName>
        <fullName evidence="2">CCHC-type domain-containing protein</fullName>
    </recommendedName>
</protein>
<dbReference type="InterPro" id="IPR036875">
    <property type="entry name" value="Znf_CCHC_sf"/>
</dbReference>
<feature type="domain" description="CCHC-type" evidence="2">
    <location>
        <begin position="31"/>
        <end position="45"/>
    </location>
</feature>
<keyword evidence="1" id="KW-0863">Zinc-finger</keyword>
<keyword evidence="1" id="KW-0479">Metal-binding</keyword>
<name>A0A833T9D1_JUGRE</name>
<proteinExistence type="predicted"/>
<dbReference type="AlphaFoldDB" id="A0A833T9D1"/>